<dbReference type="AlphaFoldDB" id="A0A921DQR0"/>
<dbReference type="EMBL" id="DYZA01000074">
    <property type="protein sequence ID" value="HJD96785.1"/>
    <property type="molecule type" value="Genomic_DNA"/>
</dbReference>
<name>A0A921DQR0_9BACT</name>
<gene>
    <name evidence="1" type="ORF">K8W16_03965</name>
</gene>
<protein>
    <submittedName>
        <fullName evidence="1">Uncharacterized protein</fullName>
    </submittedName>
</protein>
<dbReference type="RefSeq" id="WP_304121333.1">
    <property type="nucleotide sequence ID" value="NZ_DYZA01000074.1"/>
</dbReference>
<dbReference type="Proteomes" id="UP000698963">
    <property type="component" value="Unassembled WGS sequence"/>
</dbReference>
<reference evidence="1" key="1">
    <citation type="journal article" date="2021" name="PeerJ">
        <title>Extensive microbial diversity within the chicken gut microbiome revealed by metagenomics and culture.</title>
        <authorList>
            <person name="Gilroy R."/>
            <person name="Ravi A."/>
            <person name="Getino M."/>
            <person name="Pursley I."/>
            <person name="Horton D.L."/>
            <person name="Alikhan N.F."/>
            <person name="Baker D."/>
            <person name="Gharbi K."/>
            <person name="Hall N."/>
            <person name="Watson M."/>
            <person name="Adriaenssens E.M."/>
            <person name="Foster-Nyarko E."/>
            <person name="Jarju S."/>
            <person name="Secka A."/>
            <person name="Antonio M."/>
            <person name="Oren A."/>
            <person name="Chaudhuri R.R."/>
            <person name="La Ragione R."/>
            <person name="Hildebrand F."/>
            <person name="Pallen M.J."/>
        </authorList>
    </citation>
    <scope>NUCLEOTIDE SEQUENCE</scope>
    <source>
        <strain evidence="1">ChiGjej2B2-19336</strain>
    </source>
</reference>
<organism evidence="1 2">
    <name type="scientific">Mailhella massiliensis</name>
    <dbReference type="NCBI Taxonomy" id="1903261"/>
    <lineage>
        <taxon>Bacteria</taxon>
        <taxon>Pseudomonadati</taxon>
        <taxon>Thermodesulfobacteriota</taxon>
        <taxon>Desulfovibrionia</taxon>
        <taxon>Desulfovibrionales</taxon>
        <taxon>Desulfovibrionaceae</taxon>
        <taxon>Mailhella</taxon>
    </lineage>
</organism>
<accession>A0A921DQR0</accession>
<sequence length="169" mass="18399">MILPAGPLARALARRALPVMEERAALYGASAFLDFGPFPLPRRCLPVLPGPEAKRGVSPAVRPPREKLCAVSCFCLTLLAPEECGELIRRMALHAGRTLLLDFKEPERNLEYPAFFLLAPLRRALGGSGDAKHAGLEAFLYEEGLRPLSRRTLFGGSLRLVELSSGPLP</sequence>
<comment type="caution">
    <text evidence="1">The sequence shown here is derived from an EMBL/GenBank/DDBJ whole genome shotgun (WGS) entry which is preliminary data.</text>
</comment>
<proteinExistence type="predicted"/>
<evidence type="ECO:0000313" key="1">
    <source>
        <dbReference type="EMBL" id="HJD96785.1"/>
    </source>
</evidence>
<reference evidence="1" key="2">
    <citation type="submission" date="2021-09" db="EMBL/GenBank/DDBJ databases">
        <authorList>
            <person name="Gilroy R."/>
        </authorList>
    </citation>
    <scope>NUCLEOTIDE SEQUENCE</scope>
    <source>
        <strain evidence="1">ChiGjej2B2-19336</strain>
    </source>
</reference>
<evidence type="ECO:0000313" key="2">
    <source>
        <dbReference type="Proteomes" id="UP000698963"/>
    </source>
</evidence>